<keyword evidence="1" id="KW-1133">Transmembrane helix</keyword>
<dbReference type="InterPro" id="IPR006016">
    <property type="entry name" value="UspA"/>
</dbReference>
<dbReference type="Proteomes" id="UP001058860">
    <property type="component" value="Chromosome"/>
</dbReference>
<dbReference type="InterPro" id="IPR014729">
    <property type="entry name" value="Rossmann-like_a/b/a_fold"/>
</dbReference>
<dbReference type="SUPFAM" id="SSF52402">
    <property type="entry name" value="Adenine nucleotide alpha hydrolases-like"/>
    <property type="match status" value="1"/>
</dbReference>
<dbReference type="RefSeq" id="WP_353866624.1">
    <property type="nucleotide sequence ID" value="NZ_CP088295.1"/>
</dbReference>
<evidence type="ECO:0000259" key="2">
    <source>
        <dbReference type="Pfam" id="PF00582"/>
    </source>
</evidence>
<keyword evidence="4" id="KW-1185">Reference proteome</keyword>
<organism evidence="3 4">
    <name type="scientific">Svornostia abyssi</name>
    <dbReference type="NCBI Taxonomy" id="2898438"/>
    <lineage>
        <taxon>Bacteria</taxon>
        <taxon>Bacillati</taxon>
        <taxon>Actinomycetota</taxon>
        <taxon>Thermoleophilia</taxon>
        <taxon>Solirubrobacterales</taxon>
        <taxon>Baekduiaceae</taxon>
        <taxon>Svornostia</taxon>
    </lineage>
</organism>
<keyword evidence="1" id="KW-0812">Transmembrane</keyword>
<reference evidence="4" key="1">
    <citation type="submission" date="2021-11" db="EMBL/GenBank/DDBJ databases">
        <title>Cultivation dependent microbiological survey of springs from the worlds oldest radium mine currently devoted to the extraction of radon-saturated water.</title>
        <authorList>
            <person name="Kapinusova G."/>
            <person name="Smrhova T."/>
            <person name="Strejcek M."/>
            <person name="Suman J."/>
            <person name="Jani K."/>
            <person name="Pajer P."/>
            <person name="Uhlik O."/>
        </authorList>
    </citation>
    <scope>NUCLEOTIDE SEQUENCE [LARGE SCALE GENOMIC DNA]</scope>
    <source>
        <strain evidence="4">J379</strain>
    </source>
</reference>
<name>A0ABY5PNF7_9ACTN</name>
<evidence type="ECO:0000313" key="3">
    <source>
        <dbReference type="EMBL" id="UUY06198.1"/>
    </source>
</evidence>
<keyword evidence="1" id="KW-0472">Membrane</keyword>
<dbReference type="EMBL" id="CP088295">
    <property type="protein sequence ID" value="UUY06198.1"/>
    <property type="molecule type" value="Genomic_DNA"/>
</dbReference>
<dbReference type="Pfam" id="PF00582">
    <property type="entry name" value="Usp"/>
    <property type="match status" value="1"/>
</dbReference>
<gene>
    <name evidence="3" type="ORF">LRS13_12010</name>
</gene>
<feature type="transmembrane region" description="Helical" evidence="1">
    <location>
        <begin position="6"/>
        <end position="23"/>
    </location>
</feature>
<evidence type="ECO:0000256" key="1">
    <source>
        <dbReference type="SAM" id="Phobius"/>
    </source>
</evidence>
<feature type="domain" description="UspA" evidence="2">
    <location>
        <begin position="36"/>
        <end position="137"/>
    </location>
</feature>
<accession>A0ABY5PNF7</accession>
<dbReference type="Gene3D" id="3.40.50.620">
    <property type="entry name" value="HUPs"/>
    <property type="match status" value="1"/>
</dbReference>
<evidence type="ECO:0000313" key="4">
    <source>
        <dbReference type="Proteomes" id="UP001058860"/>
    </source>
</evidence>
<dbReference type="CDD" id="cd00293">
    <property type="entry name" value="USP-like"/>
    <property type="match status" value="1"/>
</dbReference>
<protein>
    <submittedName>
        <fullName evidence="3">Universal stress protein</fullName>
    </submittedName>
</protein>
<sequence>MSPLELIAIPLAIAVAVLGVLLVRRRRAAELDPAAHRILFPFVGSAVSQRALDATLRLARAEDAVLVPAYLAPVPMDLPLTAAIPGAALAAMPVFEAIEQRAATQGIAVDTRIERGRTVRHALREAIANERFDRIVVAVATPQTDGLAPEDVAWLLERDACEILVLRPGAATRPVPVAV</sequence>
<proteinExistence type="predicted"/>